<dbReference type="PANTHER" id="PTHR46796">
    <property type="entry name" value="HTH-TYPE TRANSCRIPTIONAL ACTIVATOR RHAS-RELATED"/>
    <property type="match status" value="1"/>
</dbReference>
<evidence type="ECO:0000256" key="1">
    <source>
        <dbReference type="ARBA" id="ARBA00023015"/>
    </source>
</evidence>
<dbReference type="AlphaFoldDB" id="A0A1T5M1B1"/>
<proteinExistence type="predicted"/>
<dbReference type="OrthoDB" id="635259at2"/>
<organism evidence="5 6">
    <name type="scientific">Ohtaekwangia koreensis</name>
    <dbReference type="NCBI Taxonomy" id="688867"/>
    <lineage>
        <taxon>Bacteria</taxon>
        <taxon>Pseudomonadati</taxon>
        <taxon>Bacteroidota</taxon>
        <taxon>Cytophagia</taxon>
        <taxon>Cytophagales</taxon>
        <taxon>Fulvivirgaceae</taxon>
        <taxon>Ohtaekwangia</taxon>
    </lineage>
</organism>
<dbReference type="InterPro" id="IPR046532">
    <property type="entry name" value="DUF6597"/>
</dbReference>
<dbReference type="EMBL" id="FUZU01000003">
    <property type="protein sequence ID" value="SKC82006.1"/>
    <property type="molecule type" value="Genomic_DNA"/>
</dbReference>
<gene>
    <name evidence="5" type="ORF">SAMN05660236_4068</name>
</gene>
<accession>A0A1T5M1B1</accession>
<dbReference type="GO" id="GO:0043565">
    <property type="term" value="F:sequence-specific DNA binding"/>
    <property type="evidence" value="ECO:0007669"/>
    <property type="project" value="InterPro"/>
</dbReference>
<keyword evidence="1" id="KW-0805">Transcription regulation</keyword>
<keyword evidence="3" id="KW-0804">Transcription</keyword>
<dbReference type="PROSITE" id="PS01124">
    <property type="entry name" value="HTH_ARAC_FAMILY_2"/>
    <property type="match status" value="1"/>
</dbReference>
<evidence type="ECO:0000259" key="4">
    <source>
        <dbReference type="PROSITE" id="PS01124"/>
    </source>
</evidence>
<evidence type="ECO:0000256" key="2">
    <source>
        <dbReference type="ARBA" id="ARBA00023125"/>
    </source>
</evidence>
<protein>
    <submittedName>
        <fullName evidence="5">AraC-type DNA-binding protein</fullName>
    </submittedName>
</protein>
<dbReference type="InterPro" id="IPR009057">
    <property type="entry name" value="Homeodomain-like_sf"/>
</dbReference>
<evidence type="ECO:0000256" key="3">
    <source>
        <dbReference type="ARBA" id="ARBA00023163"/>
    </source>
</evidence>
<sequence length="271" mass="30745">MKYNQIQPPGYLKGYVQHFWTLESSCDDVVPKTFGPVADGCPGFIFRESESGAFYDADKGSLPALFLYGQTIKPREINSKGAFKTIGASFYPNALKSIFGFNADELTDGCIDLNAMAEEQGVYLVENLLNTPSTQRQIEILSSYFFVQIQKNKVSTDKVMQYIISEIIASKGNIALKTLQEKTQLSERSFERRFKQCVGITPKLFSRICRFQASMHQLRTNQYLKLSDIAFENGYADQSHFIRAFQEFAGYSPNQFQKQCNEVVANFPIIK</sequence>
<keyword evidence="2 5" id="KW-0238">DNA-binding</keyword>
<dbReference type="SUPFAM" id="SSF46689">
    <property type="entry name" value="Homeodomain-like"/>
    <property type="match status" value="1"/>
</dbReference>
<dbReference type="Gene3D" id="1.10.10.60">
    <property type="entry name" value="Homeodomain-like"/>
    <property type="match status" value="1"/>
</dbReference>
<feature type="domain" description="HTH araC/xylS-type" evidence="4">
    <location>
        <begin position="157"/>
        <end position="259"/>
    </location>
</feature>
<dbReference type="RefSeq" id="WP_079688631.1">
    <property type="nucleotide sequence ID" value="NZ_FUZU01000003.1"/>
</dbReference>
<dbReference type="InterPro" id="IPR018060">
    <property type="entry name" value="HTH_AraC"/>
</dbReference>
<dbReference type="InterPro" id="IPR050204">
    <property type="entry name" value="AraC_XylS_family_regulators"/>
</dbReference>
<dbReference type="InterPro" id="IPR020449">
    <property type="entry name" value="Tscrpt_reg_AraC-type_HTH"/>
</dbReference>
<dbReference type="GO" id="GO:0003700">
    <property type="term" value="F:DNA-binding transcription factor activity"/>
    <property type="evidence" value="ECO:0007669"/>
    <property type="project" value="InterPro"/>
</dbReference>
<dbReference type="Proteomes" id="UP000190961">
    <property type="component" value="Unassembled WGS sequence"/>
</dbReference>
<evidence type="ECO:0000313" key="6">
    <source>
        <dbReference type="Proteomes" id="UP000190961"/>
    </source>
</evidence>
<dbReference type="Pfam" id="PF20240">
    <property type="entry name" value="DUF6597"/>
    <property type="match status" value="1"/>
</dbReference>
<dbReference type="PRINTS" id="PR00032">
    <property type="entry name" value="HTHARAC"/>
</dbReference>
<reference evidence="5 6" key="1">
    <citation type="submission" date="2017-02" db="EMBL/GenBank/DDBJ databases">
        <authorList>
            <person name="Peterson S.W."/>
        </authorList>
    </citation>
    <scope>NUCLEOTIDE SEQUENCE [LARGE SCALE GENOMIC DNA]</scope>
    <source>
        <strain evidence="5 6">DSM 25262</strain>
    </source>
</reference>
<dbReference type="SMART" id="SM00342">
    <property type="entry name" value="HTH_ARAC"/>
    <property type="match status" value="1"/>
</dbReference>
<dbReference type="PANTHER" id="PTHR46796:SF13">
    <property type="entry name" value="HTH-TYPE TRANSCRIPTIONAL ACTIVATOR RHAS"/>
    <property type="match status" value="1"/>
</dbReference>
<evidence type="ECO:0000313" key="5">
    <source>
        <dbReference type="EMBL" id="SKC82006.1"/>
    </source>
</evidence>
<keyword evidence="6" id="KW-1185">Reference proteome</keyword>
<name>A0A1T5M1B1_9BACT</name>
<dbReference type="STRING" id="688867.SAMN05660236_4068"/>
<dbReference type="Pfam" id="PF12833">
    <property type="entry name" value="HTH_18"/>
    <property type="match status" value="1"/>
</dbReference>